<dbReference type="GO" id="GO:0008270">
    <property type="term" value="F:zinc ion binding"/>
    <property type="evidence" value="ECO:0007669"/>
    <property type="project" value="InterPro"/>
</dbReference>
<evidence type="ECO:0000256" key="10">
    <source>
        <dbReference type="ARBA" id="ARBA00022801"/>
    </source>
</evidence>
<evidence type="ECO:0000256" key="9">
    <source>
        <dbReference type="ARBA" id="ARBA00022723"/>
    </source>
</evidence>
<evidence type="ECO:0000256" key="3">
    <source>
        <dbReference type="ARBA" id="ARBA00004120"/>
    </source>
</evidence>
<gene>
    <name evidence="21" type="primary">AGBL2</name>
</gene>
<dbReference type="Gene3D" id="2.60.40.3120">
    <property type="match status" value="1"/>
</dbReference>
<keyword evidence="7" id="KW-0121">Carboxypeptidase</keyword>
<dbReference type="Gene3D" id="3.40.630.10">
    <property type="entry name" value="Zn peptidases"/>
    <property type="match status" value="1"/>
</dbReference>
<dbReference type="InterPro" id="IPR050821">
    <property type="entry name" value="Cytosolic_carboxypeptidase"/>
</dbReference>
<dbReference type="AlphaFoldDB" id="A0A8B9CCC1"/>
<evidence type="ECO:0000256" key="16">
    <source>
        <dbReference type="ARBA" id="ARBA00041046"/>
    </source>
</evidence>
<evidence type="ECO:0000256" key="15">
    <source>
        <dbReference type="ARBA" id="ARBA00029302"/>
    </source>
</evidence>
<evidence type="ECO:0000256" key="8">
    <source>
        <dbReference type="ARBA" id="ARBA00022670"/>
    </source>
</evidence>
<evidence type="ECO:0000256" key="5">
    <source>
        <dbReference type="ARBA" id="ARBA00005988"/>
    </source>
</evidence>
<reference evidence="21" key="1">
    <citation type="submission" date="2025-08" db="UniProtKB">
        <authorList>
            <consortium name="Ensembl"/>
        </authorList>
    </citation>
    <scope>IDENTIFICATION</scope>
</reference>
<comment type="cofactor">
    <cofactor evidence="1">
        <name>Zn(2+)</name>
        <dbReference type="ChEBI" id="CHEBI:29105"/>
    </cofactor>
</comment>
<keyword evidence="9" id="KW-0479">Metal-binding</keyword>
<organism evidence="21 22">
    <name type="scientific">Anser brachyrhynchus</name>
    <name type="common">Pink-footed goose</name>
    <dbReference type="NCBI Taxonomy" id="132585"/>
    <lineage>
        <taxon>Eukaryota</taxon>
        <taxon>Metazoa</taxon>
        <taxon>Chordata</taxon>
        <taxon>Craniata</taxon>
        <taxon>Vertebrata</taxon>
        <taxon>Euteleostomi</taxon>
        <taxon>Archelosauria</taxon>
        <taxon>Archosauria</taxon>
        <taxon>Dinosauria</taxon>
        <taxon>Saurischia</taxon>
        <taxon>Theropoda</taxon>
        <taxon>Coelurosauria</taxon>
        <taxon>Aves</taxon>
        <taxon>Neognathae</taxon>
        <taxon>Galloanserae</taxon>
        <taxon>Anseriformes</taxon>
        <taxon>Anatidae</taxon>
        <taxon>Anserinae</taxon>
        <taxon>Anser</taxon>
    </lineage>
</organism>
<protein>
    <recommendedName>
        <fullName evidence="16">Cytosolic carboxypeptidase 2</fullName>
    </recommendedName>
    <alternativeName>
        <fullName evidence="18">ATP/GTP-binding protein-like 2</fullName>
    </alternativeName>
    <alternativeName>
        <fullName evidence="17">Protein deglutamylase CCP2</fullName>
    </alternativeName>
</protein>
<comment type="similarity">
    <text evidence="5 19">Belongs to the peptidase M14 family.</text>
</comment>
<keyword evidence="22" id="KW-1185">Reference proteome</keyword>
<dbReference type="SUPFAM" id="SSF53187">
    <property type="entry name" value="Zn-dependent exopeptidases"/>
    <property type="match status" value="1"/>
</dbReference>
<feature type="domain" description="Peptidase M14" evidence="20">
    <location>
        <begin position="216"/>
        <end position="483"/>
    </location>
</feature>
<dbReference type="FunFam" id="3.40.630.10:FF:000011">
    <property type="entry name" value="cytosolic carboxypeptidase 2 isoform X1"/>
    <property type="match status" value="1"/>
</dbReference>
<dbReference type="InterPro" id="IPR000834">
    <property type="entry name" value="Peptidase_M14"/>
</dbReference>
<evidence type="ECO:0000313" key="21">
    <source>
        <dbReference type="Ensembl" id="ENSABRP00000016930.1"/>
    </source>
</evidence>
<dbReference type="GO" id="GO:0005814">
    <property type="term" value="C:centriole"/>
    <property type="evidence" value="ECO:0007669"/>
    <property type="project" value="UniProtKB-SubCell"/>
</dbReference>
<evidence type="ECO:0000256" key="4">
    <source>
        <dbReference type="ARBA" id="ARBA00004514"/>
    </source>
</evidence>
<keyword evidence="13" id="KW-0206">Cytoskeleton</keyword>
<evidence type="ECO:0000256" key="2">
    <source>
        <dbReference type="ARBA" id="ARBA00004114"/>
    </source>
</evidence>
<evidence type="ECO:0000256" key="1">
    <source>
        <dbReference type="ARBA" id="ARBA00001947"/>
    </source>
</evidence>
<feature type="active site" description="Proton donor/acceptor" evidence="19">
    <location>
        <position position="448"/>
    </location>
</feature>
<dbReference type="PANTHER" id="PTHR12756:SF41">
    <property type="entry name" value="CYTOSOLIC CARBOXYPEPTIDASE 2"/>
    <property type="match status" value="1"/>
</dbReference>
<dbReference type="GO" id="GO:0005829">
    <property type="term" value="C:cytosol"/>
    <property type="evidence" value="ECO:0007669"/>
    <property type="project" value="UniProtKB-SubCell"/>
</dbReference>
<sequence length="577" mass="63518">PRWPIECEVIKEAIEHIEWVPPEPEPFCQPSSHEQVPAGSSEEQGTVVYHLSPVPPGSCFTRARAGGAPGPLSSPAATLEGPQDTTLLFESRFESGNLQKAVKVGPYEYVLTLRPDLYTAKHTQWFYFRVQNTRRDAVYRFTIANLAKPKSLYGEGMRPLLYSQQDARSRGIGWRRVGAEVRYYRGGGGEEPATFCLSWSMRFPHDGDTCYLAHSYPYTYSDLQRYLRAVVGDPVRSRYCAVRALCRSLAGNTVYLLTITGPAGGAGKRAVVLSARAHPGESGGSWAMRGFLDFVLSAAPDARLLRRLFVFKVVPMLNPDGVVVGNSRCSLAGRDPNRAYGTACRGSFPAVWHLRAMVERLLAEREVVLYCDFHGHSRKNNVFMYGCDGGRAGAAPRLRERIFPLMLSKNAPDKFSFPSCKFKVQKSKEGTGRVVMWRMGVTNSYTLEAAFGGSTLGGRNSHFTVEDLKSLGYHLCDTLLDFCDPDPAKFQRCLAEVDALLRQRLGSGESWSDVPTSDLESRYVPVTLPLGPAGPAVAAAVLSLWDLSPKPTSLTRCSDVASCFVRPPISLPAGTRP</sequence>
<evidence type="ECO:0000256" key="12">
    <source>
        <dbReference type="ARBA" id="ARBA00023049"/>
    </source>
</evidence>
<accession>A0A8B9CCC1</accession>
<dbReference type="GO" id="GO:0006508">
    <property type="term" value="P:proteolysis"/>
    <property type="evidence" value="ECO:0007669"/>
    <property type="project" value="UniProtKB-KW"/>
</dbReference>
<keyword evidence="10" id="KW-0378">Hydrolase</keyword>
<comment type="catalytic activity">
    <reaction evidence="15">
        <text>(L-glutamyl)(n+1)-gamma-L-glutamyl-L-glutamyl-[protein] + H2O = (L-glutamyl)(n)-gamma-L-glutamyl-L-glutamyl-[protein] + L-glutamate</text>
        <dbReference type="Rhea" id="RHEA:60004"/>
        <dbReference type="Rhea" id="RHEA-COMP:15519"/>
        <dbReference type="Rhea" id="RHEA-COMP:15675"/>
        <dbReference type="ChEBI" id="CHEBI:15377"/>
        <dbReference type="ChEBI" id="CHEBI:29985"/>
        <dbReference type="ChEBI" id="CHEBI:143623"/>
    </reaction>
    <physiologicalReaction direction="left-to-right" evidence="15">
        <dbReference type="Rhea" id="RHEA:60005"/>
    </physiologicalReaction>
</comment>
<proteinExistence type="inferred from homology"/>
<keyword evidence="12" id="KW-0482">Metalloprotease</keyword>
<dbReference type="CDD" id="cd06907">
    <property type="entry name" value="M14_AGBL2-3_like"/>
    <property type="match status" value="1"/>
</dbReference>
<dbReference type="Pfam" id="PF00246">
    <property type="entry name" value="Peptidase_M14"/>
    <property type="match status" value="1"/>
</dbReference>
<dbReference type="GO" id="GO:0036064">
    <property type="term" value="C:ciliary basal body"/>
    <property type="evidence" value="ECO:0007669"/>
    <property type="project" value="Ensembl"/>
</dbReference>
<evidence type="ECO:0000256" key="6">
    <source>
        <dbReference type="ARBA" id="ARBA00022490"/>
    </source>
</evidence>
<dbReference type="Pfam" id="PF18027">
    <property type="entry name" value="Pepdidase_M14_N"/>
    <property type="match status" value="1"/>
</dbReference>
<keyword evidence="6" id="KW-0963">Cytoplasm</keyword>
<evidence type="ECO:0000256" key="7">
    <source>
        <dbReference type="ARBA" id="ARBA00022645"/>
    </source>
</evidence>
<dbReference type="InterPro" id="IPR040626">
    <property type="entry name" value="Pepdidase_M14_N"/>
</dbReference>
<keyword evidence="8" id="KW-0645">Protease</keyword>
<dbReference type="GO" id="GO:0004181">
    <property type="term" value="F:metallocarboxypeptidase activity"/>
    <property type="evidence" value="ECO:0007669"/>
    <property type="project" value="Ensembl"/>
</dbReference>
<evidence type="ECO:0000313" key="22">
    <source>
        <dbReference type="Proteomes" id="UP000694426"/>
    </source>
</evidence>
<reference evidence="21" key="2">
    <citation type="submission" date="2025-09" db="UniProtKB">
        <authorList>
            <consortium name="Ensembl"/>
        </authorList>
    </citation>
    <scope>IDENTIFICATION</scope>
</reference>
<name>A0A8B9CCC1_9AVES</name>
<evidence type="ECO:0000259" key="20">
    <source>
        <dbReference type="PROSITE" id="PS52035"/>
    </source>
</evidence>
<evidence type="ECO:0000256" key="19">
    <source>
        <dbReference type="PROSITE-ProRule" id="PRU01379"/>
    </source>
</evidence>
<comment type="subcellular location">
    <subcellularLocation>
        <location evidence="3">Cytoplasm</location>
        <location evidence="3">Cytoskeleton</location>
        <location evidence="3">Cilium basal body</location>
    </subcellularLocation>
    <subcellularLocation>
        <location evidence="2">Cytoplasm</location>
        <location evidence="2">Cytoskeleton</location>
        <location evidence="2">Microtubule organizing center</location>
        <location evidence="2">Centrosome</location>
        <location evidence="2">Centriole</location>
    </subcellularLocation>
    <subcellularLocation>
        <location evidence="4">Cytoplasm</location>
        <location evidence="4">Cytosol</location>
    </subcellularLocation>
</comment>
<keyword evidence="11" id="KW-0862">Zinc</keyword>
<dbReference type="Proteomes" id="UP000694426">
    <property type="component" value="Unplaced"/>
</dbReference>
<evidence type="ECO:0000256" key="11">
    <source>
        <dbReference type="ARBA" id="ARBA00022833"/>
    </source>
</evidence>
<keyword evidence="14" id="KW-0966">Cell projection</keyword>
<evidence type="ECO:0000256" key="18">
    <source>
        <dbReference type="ARBA" id="ARBA00043107"/>
    </source>
</evidence>
<dbReference type="Ensembl" id="ENSABRT00000024081.1">
    <property type="protein sequence ID" value="ENSABRP00000016930.1"/>
    <property type="gene ID" value="ENSABRG00000014812.1"/>
</dbReference>
<evidence type="ECO:0000256" key="17">
    <source>
        <dbReference type="ARBA" id="ARBA00043071"/>
    </source>
</evidence>
<evidence type="ECO:0000256" key="14">
    <source>
        <dbReference type="ARBA" id="ARBA00023273"/>
    </source>
</evidence>
<dbReference type="GeneTree" id="ENSGT00940000160201"/>
<dbReference type="PANTHER" id="PTHR12756">
    <property type="entry name" value="CYTOSOLIC CARBOXYPEPTIDASE"/>
    <property type="match status" value="1"/>
</dbReference>
<evidence type="ECO:0000256" key="13">
    <source>
        <dbReference type="ARBA" id="ARBA00023212"/>
    </source>
</evidence>
<dbReference type="PROSITE" id="PS52035">
    <property type="entry name" value="PEPTIDASE_M14"/>
    <property type="match status" value="1"/>
</dbReference>